<dbReference type="Pfam" id="PF00132">
    <property type="entry name" value="Hexapep"/>
    <property type="match status" value="1"/>
</dbReference>
<dbReference type="InterPro" id="IPR001451">
    <property type="entry name" value="Hexapep"/>
</dbReference>
<protein>
    <submittedName>
        <fullName evidence="1">Galactoside O-acetyltransferase</fullName>
        <ecNumber evidence="1">2.3.1.18</ecNumber>
    </submittedName>
</protein>
<dbReference type="CDD" id="cd04647">
    <property type="entry name" value="LbH_MAT_like"/>
    <property type="match status" value="1"/>
</dbReference>
<reference evidence="1 2" key="1">
    <citation type="submission" date="2018-01" db="EMBL/GenBank/DDBJ databases">
        <authorList>
            <person name="Gaut B.S."/>
            <person name="Morton B.R."/>
            <person name="Clegg M.T."/>
            <person name="Duvall M.R."/>
        </authorList>
    </citation>
    <scope>NUCLEOTIDE SEQUENCE [LARGE SCALE GENOMIC DNA]</scope>
    <source>
        <strain evidence="1">GP69</strain>
    </source>
</reference>
<dbReference type="InterPro" id="IPR051159">
    <property type="entry name" value="Hexapeptide_acetyltransf"/>
</dbReference>
<keyword evidence="2" id="KW-1185">Reference proteome</keyword>
<dbReference type="EC" id="2.3.1.18" evidence="1"/>
<dbReference type="SUPFAM" id="SSF51161">
    <property type="entry name" value="Trimeric LpxA-like enzymes"/>
    <property type="match status" value="1"/>
</dbReference>
<dbReference type="RefSeq" id="WP_103240789.1">
    <property type="nucleotide sequence ID" value="NZ_JANJZD010000019.1"/>
</dbReference>
<organism evidence="1 2">
    <name type="scientific">Acetatifactor muris</name>
    <dbReference type="NCBI Taxonomy" id="879566"/>
    <lineage>
        <taxon>Bacteria</taxon>
        <taxon>Bacillati</taxon>
        <taxon>Bacillota</taxon>
        <taxon>Clostridia</taxon>
        <taxon>Lachnospirales</taxon>
        <taxon>Lachnospiraceae</taxon>
        <taxon>Acetatifactor</taxon>
    </lineage>
</organism>
<sequence>MHKIQRLVGKLILTIQYKFEEMAGVYNSSIVNNLAGNAFISGKVKLQYPEHIMIGSNSYVNGGQLIASPNAYIKIGKNCLISYNVHLRTDMHFYKDRKVLIREQGNKEADIIIGDDVWIGYGAQILGGVTLGDGCVIGAGAVVTKDVMPYEVVVGGGQ</sequence>
<dbReference type="AlphaFoldDB" id="A0A2K4ZK48"/>
<dbReference type="Gene3D" id="2.160.10.10">
    <property type="entry name" value="Hexapeptide repeat proteins"/>
    <property type="match status" value="1"/>
</dbReference>
<proteinExistence type="predicted"/>
<keyword evidence="1" id="KW-0808">Transferase</keyword>
<dbReference type="PANTHER" id="PTHR23416">
    <property type="entry name" value="SIALIC ACID SYNTHASE-RELATED"/>
    <property type="match status" value="1"/>
</dbReference>
<evidence type="ECO:0000313" key="2">
    <source>
        <dbReference type="Proteomes" id="UP000236311"/>
    </source>
</evidence>
<name>A0A2K4ZK48_9FIRM</name>
<gene>
    <name evidence="1" type="primary">lacA</name>
    <name evidence="1" type="ORF">AMURIS_03503</name>
</gene>
<dbReference type="Proteomes" id="UP000236311">
    <property type="component" value="Unassembled WGS sequence"/>
</dbReference>
<evidence type="ECO:0000313" key="1">
    <source>
        <dbReference type="EMBL" id="SOY30772.1"/>
    </source>
</evidence>
<keyword evidence="1" id="KW-0012">Acyltransferase</keyword>
<accession>A0A2K4ZK48</accession>
<dbReference type="OrthoDB" id="9801697at2"/>
<dbReference type="GO" id="GO:0008870">
    <property type="term" value="F:galactoside O-acetyltransferase activity"/>
    <property type="evidence" value="ECO:0007669"/>
    <property type="project" value="UniProtKB-EC"/>
</dbReference>
<dbReference type="InterPro" id="IPR011004">
    <property type="entry name" value="Trimer_LpxA-like_sf"/>
</dbReference>
<dbReference type="EMBL" id="OFSM01000019">
    <property type="protein sequence ID" value="SOY30772.1"/>
    <property type="molecule type" value="Genomic_DNA"/>
</dbReference>